<name>A0ABX1H7R7_9ACTN</name>
<comment type="caution">
    <text evidence="5">The sequence shown here is derived from an EMBL/GenBank/DDBJ whole genome shotgun (WGS) entry which is preliminary data.</text>
</comment>
<feature type="region of interest" description="Disordered" evidence="1">
    <location>
        <begin position="1"/>
        <end position="20"/>
    </location>
</feature>
<feature type="region of interest" description="Disordered" evidence="1">
    <location>
        <begin position="276"/>
        <end position="295"/>
    </location>
</feature>
<dbReference type="Gene3D" id="2.70.98.10">
    <property type="match status" value="1"/>
</dbReference>
<evidence type="ECO:0000256" key="2">
    <source>
        <dbReference type="SAM" id="SignalP"/>
    </source>
</evidence>
<dbReference type="InterPro" id="IPR014718">
    <property type="entry name" value="GH-type_carb-bd"/>
</dbReference>
<feature type="compositionally biased region" description="Polar residues" evidence="1">
    <location>
        <begin position="1"/>
        <end position="10"/>
    </location>
</feature>
<feature type="signal peptide" evidence="2">
    <location>
        <begin position="1"/>
        <end position="46"/>
    </location>
</feature>
<keyword evidence="6" id="KW-1185">Reference proteome</keyword>
<evidence type="ECO:0000256" key="1">
    <source>
        <dbReference type="SAM" id="MobiDB-lite"/>
    </source>
</evidence>
<dbReference type="Pfam" id="PF17678">
    <property type="entry name" value="Glyco_hydro_92N"/>
    <property type="match status" value="1"/>
</dbReference>
<dbReference type="NCBIfam" id="TIGR01180">
    <property type="entry name" value="aman2_put"/>
    <property type="match status" value="1"/>
</dbReference>
<evidence type="ECO:0000259" key="3">
    <source>
        <dbReference type="Pfam" id="PF07971"/>
    </source>
</evidence>
<dbReference type="Gene3D" id="1.20.1050.60">
    <property type="entry name" value="alpha-1,2-mannosidase"/>
    <property type="match status" value="1"/>
</dbReference>
<evidence type="ECO:0000259" key="4">
    <source>
        <dbReference type="Pfam" id="PF17678"/>
    </source>
</evidence>
<dbReference type="Gene3D" id="1.20.1610.10">
    <property type="entry name" value="alpha-1,2-mannosidases domains"/>
    <property type="match status" value="1"/>
</dbReference>
<dbReference type="Proteomes" id="UP000772196">
    <property type="component" value="Unassembled WGS sequence"/>
</dbReference>
<protein>
    <submittedName>
        <fullName evidence="5">Glycoside hydrolase family 92 protein</fullName>
    </submittedName>
</protein>
<evidence type="ECO:0000313" key="5">
    <source>
        <dbReference type="EMBL" id="NKI44396.1"/>
    </source>
</evidence>
<gene>
    <name evidence="5" type="ORF">HFV08_24740</name>
</gene>
<dbReference type="Gene3D" id="3.30.2080.10">
    <property type="entry name" value="GH92 mannosidase domain"/>
    <property type="match status" value="1"/>
</dbReference>
<feature type="chain" id="PRO_5046325243" evidence="2">
    <location>
        <begin position="47"/>
        <end position="1129"/>
    </location>
</feature>
<dbReference type="PANTHER" id="PTHR12143">
    <property type="entry name" value="PEPTIDE N-GLYCANASE PNGASE -RELATED"/>
    <property type="match status" value="1"/>
</dbReference>
<proteinExistence type="predicted"/>
<dbReference type="RefSeq" id="WP_168542585.1">
    <property type="nucleotide sequence ID" value="NZ_JAAWWP010000018.1"/>
</dbReference>
<feature type="domain" description="Glycosyl hydrolase family 92" evidence="3">
    <location>
        <begin position="327"/>
        <end position="808"/>
    </location>
</feature>
<evidence type="ECO:0000313" key="6">
    <source>
        <dbReference type="Proteomes" id="UP000772196"/>
    </source>
</evidence>
<keyword evidence="2" id="KW-0732">Signal</keyword>
<accession>A0ABX1H7R7</accession>
<sequence>MVSYRSTRPDTSPAPPGRPRGRLALAALAAATALAAAGLTAPAATAATPSAPAAEKLTTDPVPYVDPLIGSANLGNTYPGAVVPFGMLAWSPQNSKGSQVATPAPGGYQYDATRIRGFSLTHLSGVGCSGANGDIPIMPHVGEVTSSPSADTEDEVYASTFSHRNEKAAAGYYKVGLDSGASAELTTTARTGSGRFGFPADKPASMLFRTSNSETGSTGSQVKVDAGRRTVTGSVDAGNFCGPQSENNRRKLYTLHFTVRFDRPFAASGTWQDEKLRPGTDAARGGTGFDKNGRPVAGKGSGAYVTFPEGTRQVRARVAISYVSAAGAEANLRAENPSSRSFGAVRSAAREQWRRALGRVQVGGGTREQRTTFYTALYHAMLEPTLTSDTGGRYRGADGRTHRLTRGQHAQYGTFSGWDQYRSQVQLLALLQPKAASDYAQSLFNYARQRGGEWDRWLLQHGKTSVMSGDPSAPALAGMYAFGARDFDVKGALSSLVHEATVPTANDSSDAGCNVECVGQRPSLDKYLANGYVPADDCHCWGGAAETLEDSAADFALAELAGETGDFATRRTFLKRAGNWTKVFDPGATPEGGYMRDRKADGSWAGASFDPATEQGFVEGTSARYSWMVYSDVAGLAEAMGGRKRTTERLDAFFRTPDGKFDFSAEDPTRYDPTNEPDINAPYLYDYLGAPYKTQETVRAELDQLWTTGPGGIPGNDDAGTMSAWYVFSALGMYPQVPSRADLVLSSPVFPRAVVHTGGGKKITVRAPGASAENIYIHGVEVNGRSSDRPWVPASFVEHGGTLDYTLGGSPDTSWGSDPRDAPPSFRTGESPFFAGTVPDQVKAEPGTSVRAALEVSTLRDRRVPVRWSAKPPEGIRVSPSRGALTVPKRGSATAKLSVTAAAGTQPGLYKVPLTVSSAQGGSVPKAWLSVTVGQRGTLSWLVNNTGISADDTEPTGNFDGGGWSYSAKALAAAGAVPGGKVTAGGFDFNWPQVKPGSPDNVQVGGGEQVLDLSAGSAGATRLGLLGSAASGPSSGSLTLTYADGSTEKAEFGFSDWTLGGGSEEPSYGNVKAVHTPYRTVEGGTTEPVDTYVFATAPIPLRPGARLVSVTLPESTQGGDLHVFAVATS</sequence>
<keyword evidence="5" id="KW-0378">Hydrolase</keyword>
<dbReference type="PANTHER" id="PTHR12143:SF39">
    <property type="entry name" value="SECRETED PROTEIN"/>
    <property type="match status" value="1"/>
</dbReference>
<dbReference type="GO" id="GO:0016787">
    <property type="term" value="F:hydrolase activity"/>
    <property type="evidence" value="ECO:0007669"/>
    <property type="project" value="UniProtKB-KW"/>
</dbReference>
<organism evidence="5 6">
    <name type="scientific">Streptomyces physcomitrii</name>
    <dbReference type="NCBI Taxonomy" id="2724184"/>
    <lineage>
        <taxon>Bacteria</taxon>
        <taxon>Bacillati</taxon>
        <taxon>Actinomycetota</taxon>
        <taxon>Actinomycetes</taxon>
        <taxon>Kitasatosporales</taxon>
        <taxon>Streptomycetaceae</taxon>
        <taxon>Streptomyces</taxon>
    </lineage>
</organism>
<reference evidence="5 6" key="1">
    <citation type="submission" date="2020-04" db="EMBL/GenBank/DDBJ databases">
        <title>Phylogenetic Diversity and Antibacterial Activity against Ralstonia solanacearum of Endophytic Actinomycete Isolated from Moss.</title>
        <authorList>
            <person name="Zhuang X."/>
        </authorList>
    </citation>
    <scope>NUCLEOTIDE SEQUENCE [LARGE SCALE GENOMIC DNA]</scope>
    <source>
        <strain evidence="5 6">LD120</strain>
    </source>
</reference>
<dbReference type="InterPro" id="IPR005887">
    <property type="entry name" value="GH92_a_mannosidase_put"/>
</dbReference>
<dbReference type="InterPro" id="IPR050883">
    <property type="entry name" value="PNGase"/>
</dbReference>
<dbReference type="InterPro" id="IPR012939">
    <property type="entry name" value="Glyco_hydro_92"/>
</dbReference>
<dbReference type="InterPro" id="IPR008928">
    <property type="entry name" value="6-hairpin_glycosidase_sf"/>
</dbReference>
<feature type="domain" description="Glycosyl hydrolase family 92 N-terminal" evidence="4">
    <location>
        <begin position="64"/>
        <end position="321"/>
    </location>
</feature>
<dbReference type="EMBL" id="JAAWWP010000018">
    <property type="protein sequence ID" value="NKI44396.1"/>
    <property type="molecule type" value="Genomic_DNA"/>
</dbReference>
<dbReference type="InterPro" id="IPR041371">
    <property type="entry name" value="GH92_N"/>
</dbReference>
<dbReference type="Pfam" id="PF07971">
    <property type="entry name" value="Glyco_hydro_92"/>
    <property type="match status" value="1"/>
</dbReference>
<dbReference type="SUPFAM" id="SSF48208">
    <property type="entry name" value="Six-hairpin glycosidases"/>
    <property type="match status" value="1"/>
</dbReference>